<gene>
    <name evidence="1" type="ORF">H0266_15550</name>
</gene>
<accession>A0A838CWM2</accession>
<reference evidence="1 2" key="1">
    <citation type="journal article" date="2004" name="Extremophiles">
        <title>Halobacillus locisalis sp. nov., a halophilic bacterium isolated from a marine solar saltern of the Yellow Sea in Korea.</title>
        <authorList>
            <person name="Yoon J.H."/>
            <person name="Kang K.H."/>
            <person name="Oh T.K."/>
            <person name="Park Y.H."/>
        </authorList>
    </citation>
    <scope>NUCLEOTIDE SEQUENCE [LARGE SCALE GENOMIC DNA]</scope>
    <source>
        <strain evidence="1 2">KCTC 3788</strain>
    </source>
</reference>
<dbReference type="RefSeq" id="WP_181473338.1">
    <property type="nucleotide sequence ID" value="NZ_JACEFG010000003.1"/>
</dbReference>
<organism evidence="1 2">
    <name type="scientific">Halobacillus locisalis</name>
    <dbReference type="NCBI Taxonomy" id="220753"/>
    <lineage>
        <taxon>Bacteria</taxon>
        <taxon>Bacillati</taxon>
        <taxon>Bacillota</taxon>
        <taxon>Bacilli</taxon>
        <taxon>Bacillales</taxon>
        <taxon>Bacillaceae</taxon>
        <taxon>Halobacillus</taxon>
    </lineage>
</organism>
<evidence type="ECO:0000313" key="1">
    <source>
        <dbReference type="EMBL" id="MBA2176311.1"/>
    </source>
</evidence>
<comment type="caution">
    <text evidence="1">The sequence shown here is derived from an EMBL/GenBank/DDBJ whole genome shotgun (WGS) entry which is preliminary data.</text>
</comment>
<keyword evidence="2" id="KW-1185">Reference proteome</keyword>
<dbReference type="AlphaFoldDB" id="A0A838CWM2"/>
<proteinExistence type="predicted"/>
<evidence type="ECO:0000313" key="2">
    <source>
        <dbReference type="Proteomes" id="UP000571017"/>
    </source>
</evidence>
<dbReference type="EMBL" id="JACEFG010000003">
    <property type="protein sequence ID" value="MBA2176311.1"/>
    <property type="molecule type" value="Genomic_DNA"/>
</dbReference>
<sequence>MAVLIIGCSDSSSTTENETLSLDSQIETYIEQQKGEPLAVVDPSSNEEQTERKAVLFKGGLYEVSKKQDGSLATKAHTWEERSDKVAFNVAYPYLFTIIKDQEIAEEGASLEMVLENGTTFSSELRSDRTPKASIFYYGDLLTEDADVRASLSIYDGMGNEIYEKKLGE</sequence>
<name>A0A838CWM2_9BACI</name>
<protein>
    <submittedName>
        <fullName evidence="1">Uncharacterized protein</fullName>
    </submittedName>
</protein>
<dbReference type="Proteomes" id="UP000571017">
    <property type="component" value="Unassembled WGS sequence"/>
</dbReference>